<keyword evidence="5" id="KW-1185">Reference proteome</keyword>
<name>A0ABP9UYS2_9BACT</name>
<gene>
    <name evidence="4" type="ORF">Rhal01_00671</name>
</gene>
<evidence type="ECO:0000313" key="4">
    <source>
        <dbReference type="EMBL" id="GAA5494509.1"/>
    </source>
</evidence>
<keyword evidence="1" id="KW-0175">Coiled coil</keyword>
<dbReference type="Gene3D" id="1.10.287.1490">
    <property type="match status" value="1"/>
</dbReference>
<dbReference type="InterPro" id="IPR003743">
    <property type="entry name" value="Zf-RING_7"/>
</dbReference>
<dbReference type="InterPro" id="IPR056003">
    <property type="entry name" value="CT398_CC_hairpin"/>
</dbReference>
<feature type="coiled-coil region" evidence="1">
    <location>
        <begin position="51"/>
        <end position="85"/>
    </location>
</feature>
<evidence type="ECO:0000259" key="3">
    <source>
        <dbReference type="Pfam" id="PF24481"/>
    </source>
</evidence>
<accession>A0ABP9UYS2</accession>
<dbReference type="EMBL" id="BAABRL010000002">
    <property type="protein sequence ID" value="GAA5494509.1"/>
    <property type="molecule type" value="Genomic_DNA"/>
</dbReference>
<feature type="domain" description="CT398-like coiled coil hairpin" evidence="3">
    <location>
        <begin position="45"/>
        <end position="220"/>
    </location>
</feature>
<organism evidence="4 5">
    <name type="scientific">Rubritalea halochordaticola</name>
    <dbReference type="NCBI Taxonomy" id="714537"/>
    <lineage>
        <taxon>Bacteria</taxon>
        <taxon>Pseudomonadati</taxon>
        <taxon>Verrucomicrobiota</taxon>
        <taxon>Verrucomicrobiia</taxon>
        <taxon>Verrucomicrobiales</taxon>
        <taxon>Rubritaleaceae</taxon>
        <taxon>Rubritalea</taxon>
    </lineage>
</organism>
<dbReference type="PANTHER" id="PTHR39082">
    <property type="entry name" value="PHOSPHOLIPASE C-BETA-2-RELATED"/>
    <property type="match status" value="1"/>
</dbReference>
<dbReference type="RefSeq" id="WP_346187469.1">
    <property type="nucleotide sequence ID" value="NZ_BAABRL010000002.1"/>
</dbReference>
<evidence type="ECO:0000313" key="5">
    <source>
        <dbReference type="Proteomes" id="UP001424741"/>
    </source>
</evidence>
<dbReference type="InterPro" id="IPR052376">
    <property type="entry name" value="Oxidative_Scav/Glycosyltrans"/>
</dbReference>
<proteinExistence type="predicted"/>
<dbReference type="PANTHER" id="PTHR39082:SF1">
    <property type="entry name" value="SCAVENGER RECEPTOR CLASS A MEMBER 3"/>
    <property type="match status" value="1"/>
</dbReference>
<feature type="coiled-coil region" evidence="1">
    <location>
        <begin position="123"/>
        <end position="196"/>
    </location>
</feature>
<dbReference type="Pfam" id="PF02591">
    <property type="entry name" value="Zn_ribbon_9"/>
    <property type="match status" value="1"/>
</dbReference>
<sequence length="266" mass="29808">MFFKAPPPISAEIKQLLAQMRLALTARKVYLYSMLPEVESLLVVQNRDQKIDALRKELELIPREKARAEEKLSNDTQAVAAAKAALQENEVAIKSVELDISTRRNTIDRLKVQQFETKKNDEYTAIAKEIVNYTEMVDELETKELELMEKSDVLKEKLELAQKALGQTQSVVDEDIALLDQKAGETKKRLEEALAERETLIEPIDESLLALYDRLRNSKGTDPVAPLKGSQCGGCHMKVTSSTVASVQAEKAISQCENCGRILYAT</sequence>
<evidence type="ECO:0000259" key="2">
    <source>
        <dbReference type="Pfam" id="PF02591"/>
    </source>
</evidence>
<reference evidence="4 5" key="1">
    <citation type="submission" date="2024-02" db="EMBL/GenBank/DDBJ databases">
        <title>Rubritalea halochordaticola NBRC 107102.</title>
        <authorList>
            <person name="Ichikawa N."/>
            <person name="Katano-Makiyama Y."/>
            <person name="Hidaka K."/>
        </authorList>
    </citation>
    <scope>NUCLEOTIDE SEQUENCE [LARGE SCALE GENOMIC DNA]</scope>
    <source>
        <strain evidence="4 5">NBRC 107102</strain>
    </source>
</reference>
<evidence type="ECO:0008006" key="6">
    <source>
        <dbReference type="Google" id="ProtNLM"/>
    </source>
</evidence>
<feature type="domain" description="C4-type zinc ribbon" evidence="2">
    <location>
        <begin position="232"/>
        <end position="263"/>
    </location>
</feature>
<evidence type="ECO:0000256" key="1">
    <source>
        <dbReference type="SAM" id="Coils"/>
    </source>
</evidence>
<dbReference type="Proteomes" id="UP001424741">
    <property type="component" value="Unassembled WGS sequence"/>
</dbReference>
<protein>
    <recommendedName>
        <fullName evidence="6">C4-type zinc ribbon domain-containing protein</fullName>
    </recommendedName>
</protein>
<comment type="caution">
    <text evidence="4">The sequence shown here is derived from an EMBL/GenBank/DDBJ whole genome shotgun (WGS) entry which is preliminary data.</text>
</comment>
<dbReference type="Pfam" id="PF24481">
    <property type="entry name" value="CT398_CC"/>
    <property type="match status" value="1"/>
</dbReference>